<dbReference type="PANTHER" id="PTHR23327:SF5">
    <property type="entry name" value="LON PEPTIDASE N-TERMINAL DOMAIN AND RING FINGER PROTEIN 2"/>
    <property type="match status" value="1"/>
</dbReference>
<dbReference type="InterPro" id="IPR015947">
    <property type="entry name" value="PUA-like_sf"/>
</dbReference>
<dbReference type="PANTHER" id="PTHR23327">
    <property type="entry name" value="RING FINGER PROTEIN 127"/>
    <property type="match status" value="1"/>
</dbReference>
<evidence type="ECO:0000256" key="1">
    <source>
        <dbReference type="ARBA" id="ARBA00022723"/>
    </source>
</evidence>
<dbReference type="AlphaFoldDB" id="A0A6B0RJ63"/>
<name>A0A6B0RJ63_9CETA</name>
<proteinExistence type="predicted"/>
<evidence type="ECO:0000259" key="6">
    <source>
        <dbReference type="PROSITE" id="PS50089"/>
    </source>
</evidence>
<evidence type="ECO:0000256" key="3">
    <source>
        <dbReference type="ARBA" id="ARBA00022833"/>
    </source>
</evidence>
<accession>A0A6B0RJ63</accession>
<dbReference type="GO" id="GO:0008270">
    <property type="term" value="F:zinc ion binding"/>
    <property type="evidence" value="ECO:0007669"/>
    <property type="project" value="UniProtKB-KW"/>
</dbReference>
<dbReference type="InterPro" id="IPR013083">
    <property type="entry name" value="Znf_RING/FYVE/PHD"/>
</dbReference>
<evidence type="ECO:0000256" key="2">
    <source>
        <dbReference type="ARBA" id="ARBA00022771"/>
    </source>
</evidence>
<dbReference type="SMART" id="SM00184">
    <property type="entry name" value="RING"/>
    <property type="match status" value="1"/>
</dbReference>
<evidence type="ECO:0000313" key="8">
    <source>
        <dbReference type="Proteomes" id="UP000322234"/>
    </source>
</evidence>
<reference evidence="7" key="1">
    <citation type="submission" date="2019-10" db="EMBL/GenBank/DDBJ databases">
        <title>The sequence and de novo assembly of the wild yak genome.</title>
        <authorList>
            <person name="Liu Y."/>
        </authorList>
    </citation>
    <scope>NUCLEOTIDE SEQUENCE [LARGE SCALE GENOMIC DNA]</scope>
    <source>
        <strain evidence="7">WY2019</strain>
    </source>
</reference>
<dbReference type="Pfam" id="PF13923">
    <property type="entry name" value="zf-C3HC4_2"/>
    <property type="match status" value="1"/>
</dbReference>
<protein>
    <recommendedName>
        <fullName evidence="6">RING-type domain-containing protein</fullName>
    </recommendedName>
</protein>
<dbReference type="SUPFAM" id="SSF57850">
    <property type="entry name" value="RING/U-box"/>
    <property type="match status" value="1"/>
</dbReference>
<dbReference type="SUPFAM" id="SSF88697">
    <property type="entry name" value="PUA domain-like"/>
    <property type="match status" value="1"/>
</dbReference>
<keyword evidence="1" id="KW-0479">Metal-binding</keyword>
<evidence type="ECO:0000256" key="5">
    <source>
        <dbReference type="SAM" id="MobiDB-lite"/>
    </source>
</evidence>
<dbReference type="Proteomes" id="UP000322234">
    <property type="component" value="Unassembled WGS sequence"/>
</dbReference>
<organism evidence="7 8">
    <name type="scientific">Bos mutus</name>
    <name type="common">wild yak</name>
    <dbReference type="NCBI Taxonomy" id="72004"/>
    <lineage>
        <taxon>Eukaryota</taxon>
        <taxon>Metazoa</taxon>
        <taxon>Chordata</taxon>
        <taxon>Craniata</taxon>
        <taxon>Vertebrata</taxon>
        <taxon>Euteleostomi</taxon>
        <taxon>Mammalia</taxon>
        <taxon>Eutheria</taxon>
        <taxon>Laurasiatheria</taxon>
        <taxon>Artiodactyla</taxon>
        <taxon>Ruminantia</taxon>
        <taxon>Pecora</taxon>
        <taxon>Bovidae</taxon>
        <taxon>Bovinae</taxon>
        <taxon>Bos</taxon>
    </lineage>
</organism>
<comment type="caution">
    <text evidence="7">The sequence shown here is derived from an EMBL/GenBank/DDBJ whole genome shotgun (WGS) entry which is preliminary data.</text>
</comment>
<dbReference type="InterPro" id="IPR017907">
    <property type="entry name" value="Znf_RING_CS"/>
</dbReference>
<dbReference type="PROSITE" id="PS50089">
    <property type="entry name" value="ZF_RING_2"/>
    <property type="match status" value="1"/>
</dbReference>
<feature type="domain" description="RING-type" evidence="6">
    <location>
        <begin position="113"/>
        <end position="151"/>
    </location>
</feature>
<keyword evidence="2 4" id="KW-0863">Zinc-finger</keyword>
<dbReference type="EMBL" id="VBQZ03000061">
    <property type="protein sequence ID" value="MXQ90148.1"/>
    <property type="molecule type" value="Genomic_DNA"/>
</dbReference>
<dbReference type="InterPro" id="IPR001841">
    <property type="entry name" value="Znf_RING"/>
</dbReference>
<dbReference type="InterPro" id="IPR046336">
    <property type="entry name" value="Lon_prtase_N_sf"/>
</dbReference>
<keyword evidence="3" id="KW-0862">Zinc</keyword>
<dbReference type="GO" id="GO:0061630">
    <property type="term" value="F:ubiquitin protein ligase activity"/>
    <property type="evidence" value="ECO:0007669"/>
    <property type="project" value="TreeGrafter"/>
</dbReference>
<dbReference type="Gene3D" id="3.30.40.10">
    <property type="entry name" value="Zinc/RING finger domain, C3HC4 (zinc finger)"/>
    <property type="match status" value="1"/>
</dbReference>
<evidence type="ECO:0000313" key="7">
    <source>
        <dbReference type="EMBL" id="MXQ90148.1"/>
    </source>
</evidence>
<sequence>MNSQGPVEEGGSAGRSKNPSEKPDVFRNNSSSVLHFILSLHCEEDQEVLDGILPMEPSTGLKRQFANDSEDAHDVNAPGKIPKKEADSLPQRNVNSNTGESEELPIEVADFKCALCRRLLFEPVTTPCGHTFCLKCLERCQDHATHCPLCKEKLSELLASSNFNTTALAEELIFRYFSDELSDRESMMKKWWSCHSNLTRDVPIFVCAMAFPTVPCPLHVFEPCYWLMIRRCLEMGTRRSGMSVSLTCPTRIPEYDCTLAIKDIRTFSYGGSIIDAVGISRFQDPTKEQILSHFGSMPDREPEPQSNPSGPAWSWWMLAVLPLAQKAQLATLGMISLKERLLAIGRILVIITLHDDFDFTFILVLPYEVQRGYSAVDEQLLFSYTY</sequence>
<gene>
    <name evidence="7" type="ORF">E5288_WYG017332</name>
</gene>
<feature type="region of interest" description="Disordered" evidence="5">
    <location>
        <begin position="66"/>
        <end position="101"/>
    </location>
</feature>
<feature type="compositionally biased region" description="Polar residues" evidence="5">
    <location>
        <begin position="90"/>
        <end position="99"/>
    </location>
</feature>
<dbReference type="Gene3D" id="2.30.130.40">
    <property type="entry name" value="LON domain-like"/>
    <property type="match status" value="1"/>
</dbReference>
<evidence type="ECO:0000256" key="4">
    <source>
        <dbReference type="PROSITE-ProRule" id="PRU00175"/>
    </source>
</evidence>
<keyword evidence="8" id="KW-1185">Reference proteome</keyword>
<feature type="region of interest" description="Disordered" evidence="5">
    <location>
        <begin position="1"/>
        <end position="27"/>
    </location>
</feature>
<dbReference type="CDD" id="cd16514">
    <property type="entry name" value="RING-HC_LONFs_rpt2"/>
    <property type="match status" value="1"/>
</dbReference>
<dbReference type="PROSITE" id="PS00518">
    <property type="entry name" value="ZF_RING_1"/>
    <property type="match status" value="1"/>
</dbReference>